<reference evidence="1 2" key="1">
    <citation type="submission" date="2024-10" db="EMBL/GenBank/DDBJ databases">
        <title>Updated reference genomes for cyclostephanoid diatoms.</title>
        <authorList>
            <person name="Roberts W.R."/>
            <person name="Alverson A.J."/>
        </authorList>
    </citation>
    <scope>NUCLEOTIDE SEQUENCE [LARGE SCALE GENOMIC DNA]</scope>
    <source>
        <strain evidence="1 2">AJA228-03</strain>
    </source>
</reference>
<dbReference type="AlphaFoldDB" id="A0ABD3R4Y4"/>
<protein>
    <submittedName>
        <fullName evidence="1">Uncharacterized protein</fullName>
    </submittedName>
</protein>
<gene>
    <name evidence="1" type="ORF">ACHAXA_000389</name>
</gene>
<proteinExistence type="predicted"/>
<dbReference type="EMBL" id="JALLPB020000613">
    <property type="protein sequence ID" value="KAL3807587.1"/>
    <property type="molecule type" value="Genomic_DNA"/>
</dbReference>
<evidence type="ECO:0000313" key="1">
    <source>
        <dbReference type="EMBL" id="KAL3807587.1"/>
    </source>
</evidence>
<keyword evidence="2" id="KW-1185">Reference proteome</keyword>
<dbReference type="Proteomes" id="UP001530377">
    <property type="component" value="Unassembled WGS sequence"/>
</dbReference>
<evidence type="ECO:0000313" key="2">
    <source>
        <dbReference type="Proteomes" id="UP001530377"/>
    </source>
</evidence>
<name>A0ABD3R4Y4_9STRA</name>
<comment type="caution">
    <text evidence="1">The sequence shown here is derived from an EMBL/GenBank/DDBJ whole genome shotgun (WGS) entry which is preliminary data.</text>
</comment>
<accession>A0ABD3R4Y4</accession>
<sequence>MYTNKKALFVYRMLVEWVVQSCQRVLGVFGNERRRTVEGYVGRDYPIEVPVKVLEILYNEQQRQ</sequence>
<organism evidence="1 2">
    <name type="scientific">Cyclostephanos tholiformis</name>
    <dbReference type="NCBI Taxonomy" id="382380"/>
    <lineage>
        <taxon>Eukaryota</taxon>
        <taxon>Sar</taxon>
        <taxon>Stramenopiles</taxon>
        <taxon>Ochrophyta</taxon>
        <taxon>Bacillariophyta</taxon>
        <taxon>Coscinodiscophyceae</taxon>
        <taxon>Thalassiosirophycidae</taxon>
        <taxon>Stephanodiscales</taxon>
        <taxon>Stephanodiscaceae</taxon>
        <taxon>Cyclostephanos</taxon>
    </lineage>
</organism>